<evidence type="ECO:0000256" key="2">
    <source>
        <dbReference type="ARBA" id="ARBA00020422"/>
    </source>
</evidence>
<feature type="domain" description="HPr" evidence="6">
    <location>
        <begin position="12"/>
        <end position="100"/>
    </location>
</feature>
<dbReference type="InterPro" id="IPR035895">
    <property type="entry name" value="HPr-like_sf"/>
</dbReference>
<dbReference type="PROSITE" id="PS00369">
    <property type="entry name" value="PTS_HPR_HIS"/>
    <property type="match status" value="1"/>
</dbReference>
<dbReference type="NCBIfam" id="TIGR01003">
    <property type="entry name" value="PTS_HPr_family"/>
    <property type="match status" value="1"/>
</dbReference>
<dbReference type="Gene3D" id="3.30.1340.10">
    <property type="entry name" value="HPr-like"/>
    <property type="match status" value="1"/>
</dbReference>
<dbReference type="InterPro" id="IPR000032">
    <property type="entry name" value="HPr-like"/>
</dbReference>
<evidence type="ECO:0000256" key="5">
    <source>
        <dbReference type="ARBA" id="ARBA00033055"/>
    </source>
</evidence>
<dbReference type="InterPro" id="IPR050399">
    <property type="entry name" value="HPr"/>
</dbReference>
<comment type="caution">
    <text evidence="7">The sequence shown here is derived from an EMBL/GenBank/DDBJ whole genome shotgun (WGS) entry which is preliminary data.</text>
</comment>
<organism evidence="7 8">
    <name type="scientific">Acuticoccus mangrovi</name>
    <dbReference type="NCBI Taxonomy" id="2796142"/>
    <lineage>
        <taxon>Bacteria</taxon>
        <taxon>Pseudomonadati</taxon>
        <taxon>Pseudomonadota</taxon>
        <taxon>Alphaproteobacteria</taxon>
        <taxon>Hyphomicrobiales</taxon>
        <taxon>Amorphaceae</taxon>
        <taxon>Acuticoccus</taxon>
    </lineage>
</organism>
<dbReference type="PROSITE" id="PS51350">
    <property type="entry name" value="PTS_HPR_DOM"/>
    <property type="match status" value="1"/>
</dbReference>
<reference evidence="7" key="1">
    <citation type="submission" date="2020-12" db="EMBL/GenBank/DDBJ databases">
        <title>Bacterial taxonomy.</title>
        <authorList>
            <person name="Pan X."/>
        </authorList>
    </citation>
    <scope>NUCLEOTIDE SEQUENCE</scope>
    <source>
        <strain evidence="7">B2012</strain>
    </source>
</reference>
<name>A0A934ILJ0_9HYPH</name>
<protein>
    <recommendedName>
        <fullName evidence="2">Phosphocarrier protein HPr</fullName>
    </recommendedName>
    <alternativeName>
        <fullName evidence="5">Histidine-containing protein</fullName>
    </alternativeName>
</protein>
<keyword evidence="3" id="KW-0813">Transport</keyword>
<dbReference type="RefSeq" id="WP_198880404.1">
    <property type="nucleotide sequence ID" value="NZ_JAEKJA010000001.1"/>
</dbReference>
<dbReference type="Proteomes" id="UP000609531">
    <property type="component" value="Unassembled WGS sequence"/>
</dbReference>
<evidence type="ECO:0000256" key="4">
    <source>
        <dbReference type="ARBA" id="ARBA00022597"/>
    </source>
</evidence>
<gene>
    <name evidence="7" type="ORF">JCR33_02470</name>
</gene>
<sequence>MTDPITHDAADWVAGDAVILDPTGLHARPAVKLTKLAKTFAAAVEVRADGDERWVNAKSPNSVMKMKAAHGVPLHIRANGDDAADAVAALVALVERNFDV</sequence>
<evidence type="ECO:0000256" key="1">
    <source>
        <dbReference type="ARBA" id="ARBA00003681"/>
    </source>
</evidence>
<evidence type="ECO:0000313" key="7">
    <source>
        <dbReference type="EMBL" id="MBJ3774533.1"/>
    </source>
</evidence>
<dbReference type="PANTHER" id="PTHR33705:SF1">
    <property type="entry name" value="PHOSPHOCARRIER PROTEIN HPR"/>
    <property type="match status" value="1"/>
</dbReference>
<dbReference type="CDD" id="cd00367">
    <property type="entry name" value="PTS-HPr_like"/>
    <property type="match status" value="1"/>
</dbReference>
<keyword evidence="8" id="KW-1185">Reference proteome</keyword>
<dbReference type="Pfam" id="PF00381">
    <property type="entry name" value="PTS-HPr"/>
    <property type="match status" value="1"/>
</dbReference>
<dbReference type="PANTHER" id="PTHR33705">
    <property type="entry name" value="PHOSPHOCARRIER PROTEIN HPR"/>
    <property type="match status" value="1"/>
</dbReference>
<dbReference type="InterPro" id="IPR001020">
    <property type="entry name" value="PTS_HPr_His_P_site"/>
</dbReference>
<accession>A0A934ILJ0</accession>
<keyword evidence="4" id="KW-0762">Sugar transport</keyword>
<dbReference type="SUPFAM" id="SSF55594">
    <property type="entry name" value="HPr-like"/>
    <property type="match status" value="1"/>
</dbReference>
<evidence type="ECO:0000313" key="8">
    <source>
        <dbReference type="Proteomes" id="UP000609531"/>
    </source>
</evidence>
<dbReference type="EMBL" id="JAEKJA010000001">
    <property type="protein sequence ID" value="MBJ3774533.1"/>
    <property type="molecule type" value="Genomic_DNA"/>
</dbReference>
<evidence type="ECO:0000259" key="6">
    <source>
        <dbReference type="PROSITE" id="PS51350"/>
    </source>
</evidence>
<evidence type="ECO:0000256" key="3">
    <source>
        <dbReference type="ARBA" id="ARBA00022448"/>
    </source>
</evidence>
<comment type="function">
    <text evidence="1">General (non sugar-specific) component of the phosphoenolpyruvate-dependent sugar phosphotransferase system (sugar PTS). This major carbohydrate active-transport system catalyzes the phosphorylation of incoming sugar substrates concomitantly with their translocation across the cell membrane. The phosphoryl group from phosphoenolpyruvate (PEP) is transferred to the phosphoryl carrier protein HPr by enzyme I. Phospho-HPr then transfers it to the PTS EIIA domain.</text>
</comment>
<proteinExistence type="predicted"/>
<dbReference type="PRINTS" id="PR00107">
    <property type="entry name" value="PHOSPHOCPHPR"/>
</dbReference>
<dbReference type="AlphaFoldDB" id="A0A934ILJ0"/>